<gene>
    <name evidence="1" type="ORF">SAMN04488503_0616</name>
</gene>
<proteinExistence type="predicted"/>
<dbReference type="Proteomes" id="UP000198324">
    <property type="component" value="Unassembled WGS sequence"/>
</dbReference>
<evidence type="ECO:0000313" key="1">
    <source>
        <dbReference type="EMBL" id="SNR65093.1"/>
    </source>
</evidence>
<dbReference type="EMBL" id="FZOC01000001">
    <property type="protein sequence ID" value="SNR65093.1"/>
    <property type="molecule type" value="Genomic_DNA"/>
</dbReference>
<reference evidence="1 2" key="1">
    <citation type="submission" date="2017-06" db="EMBL/GenBank/DDBJ databases">
        <authorList>
            <person name="Kim H.J."/>
            <person name="Triplett B.A."/>
        </authorList>
    </citation>
    <scope>NUCLEOTIDE SEQUENCE [LARGE SCALE GENOMIC DNA]</scope>
    <source>
        <strain evidence="1 2">DSM 13116</strain>
    </source>
</reference>
<accession>A0A238Y365</accession>
<protein>
    <submittedName>
        <fullName evidence="1">Uncharacterized protein</fullName>
    </submittedName>
</protein>
<organism evidence="1 2">
    <name type="scientific">Humidesulfovibrio mexicanus</name>
    <dbReference type="NCBI Taxonomy" id="147047"/>
    <lineage>
        <taxon>Bacteria</taxon>
        <taxon>Pseudomonadati</taxon>
        <taxon>Thermodesulfobacteriota</taxon>
        <taxon>Desulfovibrionia</taxon>
        <taxon>Desulfovibrionales</taxon>
        <taxon>Desulfovibrionaceae</taxon>
        <taxon>Humidesulfovibrio</taxon>
    </lineage>
</organism>
<name>A0A238Y365_9BACT</name>
<dbReference type="AlphaFoldDB" id="A0A238Y365"/>
<sequence>MSTAIAPHIPPAAPQTLVRDPALRQAMRAHIQAVIQARVAQDEDRRAEALRDYLAVTQAAADLDAASTLSTMIPPLLPSLYRRWAGMFADRLFETASEEQLRVLCDGSEENGAALALAYVMFLESERMERRMSEDLCALGRGAEGGQEVQEKMADMAAGYIRARVAKLAEKQAIKKK</sequence>
<keyword evidence="2" id="KW-1185">Reference proteome</keyword>
<dbReference type="RefSeq" id="WP_235641474.1">
    <property type="nucleotide sequence ID" value="NZ_FZOC01000001.1"/>
</dbReference>
<evidence type="ECO:0000313" key="2">
    <source>
        <dbReference type="Proteomes" id="UP000198324"/>
    </source>
</evidence>